<dbReference type="OMA" id="HEHQLRI"/>
<evidence type="ECO:0000313" key="1">
    <source>
        <dbReference type="Ensembl" id="ENSACUP00000010007.1"/>
    </source>
</evidence>
<dbReference type="AlphaFoldDB" id="A0A663ME04"/>
<reference evidence="1" key="1">
    <citation type="submission" date="2025-08" db="UniProtKB">
        <authorList>
            <consortium name="Ensembl"/>
        </authorList>
    </citation>
    <scope>IDENTIFICATION</scope>
</reference>
<reference evidence="1" key="2">
    <citation type="submission" date="2025-09" db="UniProtKB">
        <authorList>
            <consortium name="Ensembl"/>
        </authorList>
    </citation>
    <scope>IDENTIFICATION</scope>
</reference>
<accession>A0A663ME04</accession>
<organism evidence="1 2">
    <name type="scientific">Athene cunicularia</name>
    <name type="common">Burrowing owl</name>
    <name type="synonym">Speotyto cunicularia</name>
    <dbReference type="NCBI Taxonomy" id="194338"/>
    <lineage>
        <taxon>Eukaryota</taxon>
        <taxon>Metazoa</taxon>
        <taxon>Chordata</taxon>
        <taxon>Craniata</taxon>
        <taxon>Vertebrata</taxon>
        <taxon>Euteleostomi</taxon>
        <taxon>Archelosauria</taxon>
        <taxon>Archosauria</taxon>
        <taxon>Dinosauria</taxon>
        <taxon>Saurischia</taxon>
        <taxon>Theropoda</taxon>
        <taxon>Coelurosauria</taxon>
        <taxon>Aves</taxon>
        <taxon>Neognathae</taxon>
        <taxon>Neoaves</taxon>
        <taxon>Telluraves</taxon>
        <taxon>Strigiformes</taxon>
        <taxon>Strigidae</taxon>
        <taxon>Athene</taxon>
    </lineage>
</organism>
<proteinExistence type="predicted"/>
<protein>
    <submittedName>
        <fullName evidence="1">Uncharacterized protein</fullName>
    </submittedName>
</protein>
<keyword evidence="2" id="KW-1185">Reference proteome</keyword>
<dbReference type="Ensembl" id="ENSACUT00000010680.1">
    <property type="protein sequence ID" value="ENSACUP00000010007.1"/>
    <property type="gene ID" value="ENSACUG00000006767.1"/>
</dbReference>
<sequence>AVSPGLALAVQLLEQHQVSATCPIRPRLRLHTKMAVEGDLEALDGVGAHVLVHGHLQREAGAGRGTLRHLQRHLGTGEAWRVVVDVAHLQLHVHQAVALPPAAHHVEGQDALGGLPAQPLPVQPRFADAQLPVLLPHPHQRAVPRLVDCSMRGHMFLQTVRIVTNGDSHTTAFPLNLRHWWFLRSCCKVVLIIYQLSCT</sequence>
<dbReference type="Proteomes" id="UP000472269">
    <property type="component" value="Unplaced"/>
</dbReference>
<name>A0A663ME04_ATHCN</name>
<evidence type="ECO:0000313" key="2">
    <source>
        <dbReference type="Proteomes" id="UP000472269"/>
    </source>
</evidence>